<evidence type="ECO:0000256" key="7">
    <source>
        <dbReference type="SAM" id="MobiDB-lite"/>
    </source>
</evidence>
<evidence type="ECO:0000256" key="8">
    <source>
        <dbReference type="SAM" id="Phobius"/>
    </source>
</evidence>
<dbReference type="EMBL" id="JBAMMX010000004">
    <property type="protein sequence ID" value="KAK6942178.1"/>
    <property type="molecule type" value="Genomic_DNA"/>
</dbReference>
<dbReference type="AlphaFoldDB" id="A0AAN8W922"/>
<keyword evidence="2" id="KW-0813">Transport</keyword>
<feature type="domain" description="Amino acid transporter transmembrane" evidence="9">
    <location>
        <begin position="153"/>
        <end position="379"/>
    </location>
</feature>
<proteinExistence type="predicted"/>
<gene>
    <name evidence="10" type="ORF">RJ641_027555</name>
</gene>
<dbReference type="Proteomes" id="UP001370490">
    <property type="component" value="Unassembled WGS sequence"/>
</dbReference>
<evidence type="ECO:0000256" key="5">
    <source>
        <dbReference type="ARBA" id="ARBA00022989"/>
    </source>
</evidence>
<organism evidence="10 11">
    <name type="scientific">Dillenia turbinata</name>
    <dbReference type="NCBI Taxonomy" id="194707"/>
    <lineage>
        <taxon>Eukaryota</taxon>
        <taxon>Viridiplantae</taxon>
        <taxon>Streptophyta</taxon>
        <taxon>Embryophyta</taxon>
        <taxon>Tracheophyta</taxon>
        <taxon>Spermatophyta</taxon>
        <taxon>Magnoliopsida</taxon>
        <taxon>eudicotyledons</taxon>
        <taxon>Gunneridae</taxon>
        <taxon>Pentapetalae</taxon>
        <taxon>Dilleniales</taxon>
        <taxon>Dilleniaceae</taxon>
        <taxon>Dillenia</taxon>
    </lineage>
</organism>
<evidence type="ECO:0000313" key="11">
    <source>
        <dbReference type="Proteomes" id="UP001370490"/>
    </source>
</evidence>
<accession>A0AAN8W922</accession>
<evidence type="ECO:0000256" key="3">
    <source>
        <dbReference type="ARBA" id="ARBA00022692"/>
    </source>
</evidence>
<keyword evidence="4" id="KW-0029">Amino-acid transport</keyword>
<comment type="subcellular location">
    <subcellularLocation>
        <location evidence="1">Membrane</location>
    </subcellularLocation>
</comment>
<dbReference type="Pfam" id="PF01490">
    <property type="entry name" value="Aa_trans"/>
    <property type="match status" value="1"/>
</dbReference>
<feature type="compositionally biased region" description="Basic and acidic residues" evidence="7">
    <location>
        <begin position="1"/>
        <end position="10"/>
    </location>
</feature>
<evidence type="ECO:0000256" key="1">
    <source>
        <dbReference type="ARBA" id="ARBA00004370"/>
    </source>
</evidence>
<feature type="transmembrane region" description="Helical" evidence="8">
    <location>
        <begin position="298"/>
        <end position="321"/>
    </location>
</feature>
<evidence type="ECO:0000259" key="9">
    <source>
        <dbReference type="Pfam" id="PF01490"/>
    </source>
</evidence>
<keyword evidence="5 8" id="KW-1133">Transmembrane helix</keyword>
<comment type="caution">
    <text evidence="10">The sequence shown here is derived from an EMBL/GenBank/DDBJ whole genome shotgun (WGS) entry which is preliminary data.</text>
</comment>
<keyword evidence="11" id="KW-1185">Reference proteome</keyword>
<feature type="transmembrane region" description="Helical" evidence="8">
    <location>
        <begin position="229"/>
        <end position="250"/>
    </location>
</feature>
<feature type="transmembrane region" description="Helical" evidence="8">
    <location>
        <begin position="184"/>
        <end position="208"/>
    </location>
</feature>
<dbReference type="GO" id="GO:0006865">
    <property type="term" value="P:amino acid transport"/>
    <property type="evidence" value="ECO:0007669"/>
    <property type="project" value="UniProtKB-KW"/>
</dbReference>
<keyword evidence="3 8" id="KW-0812">Transmembrane</keyword>
<dbReference type="PANTHER" id="PTHR48017">
    <property type="entry name" value="OS05G0424000 PROTEIN-RELATED"/>
    <property type="match status" value="1"/>
</dbReference>
<feature type="transmembrane region" description="Helical" evidence="8">
    <location>
        <begin position="270"/>
        <end position="291"/>
    </location>
</feature>
<protein>
    <submittedName>
        <fullName evidence="10">Amino acid transporter, transmembrane domain</fullName>
    </submittedName>
</protein>
<keyword evidence="6 8" id="KW-0472">Membrane</keyword>
<evidence type="ECO:0000256" key="2">
    <source>
        <dbReference type="ARBA" id="ARBA00022448"/>
    </source>
</evidence>
<evidence type="ECO:0000256" key="6">
    <source>
        <dbReference type="ARBA" id="ARBA00023136"/>
    </source>
</evidence>
<feature type="transmembrane region" description="Helical" evidence="8">
    <location>
        <begin position="333"/>
        <end position="353"/>
    </location>
</feature>
<feature type="region of interest" description="Disordered" evidence="7">
    <location>
        <begin position="1"/>
        <end position="51"/>
    </location>
</feature>
<feature type="transmembrane region" description="Helical" evidence="8">
    <location>
        <begin position="374"/>
        <end position="403"/>
    </location>
</feature>
<name>A0AAN8W922_9MAGN</name>
<feature type="compositionally biased region" description="Polar residues" evidence="7">
    <location>
        <begin position="42"/>
        <end position="51"/>
    </location>
</feature>
<reference evidence="10 11" key="1">
    <citation type="submission" date="2023-12" db="EMBL/GenBank/DDBJ databases">
        <title>A high-quality genome assembly for Dillenia turbinata (Dilleniales).</title>
        <authorList>
            <person name="Chanderbali A."/>
        </authorList>
    </citation>
    <scope>NUCLEOTIDE SEQUENCE [LARGE SCALE GENOMIC DNA]</scope>
    <source>
        <strain evidence="10">LSX21</strain>
        <tissue evidence="10">Leaf</tissue>
    </source>
</reference>
<dbReference type="GO" id="GO:0016020">
    <property type="term" value="C:membrane"/>
    <property type="evidence" value="ECO:0007669"/>
    <property type="project" value="UniProtKB-SubCell"/>
</dbReference>
<evidence type="ECO:0000256" key="4">
    <source>
        <dbReference type="ARBA" id="ARBA00022970"/>
    </source>
</evidence>
<sequence>MERKEEKDSELFCNDEDDDVDYNKIDIDSSDEDNEDNHSDGSRNSNRETFSSHQWPQSFSFMVEQSIDLRDTIDSYTIAASPALGILHCRASKSSYQDITSRGNLDLDAKLPLLTDYEKIPQKENLDRISKMQSSWSAMHSSYEHGESPISHGCSFAQTIFNGLNVLAGVGILSTPYTVKEAGWASLAMLIIFAVICCYTGSLMRYCFETKEGIVSYPDIGEAAFGKCGRILISIVLYAELYSCCVEFIILEGDNLTRLFPGTSFDWAGLHLDSLHFFGILTSLIVLPTVWLRDLRMISYLSAGGVIATLLIGLCVLFLGMVDGIGFHHTGTIVNWSGVPFAIGVYGFCYSGHTVFPNIYRSMADKTKFTKALIVWYVVFVWFGEAVSFESLSISILLVQFYAVCCDIWRFSYHGIYDVWSSHNVPNNFEHAWAFPHFKSCCLDHCNQPDN</sequence>
<dbReference type="InterPro" id="IPR013057">
    <property type="entry name" value="AA_transpt_TM"/>
</dbReference>
<evidence type="ECO:0000313" key="10">
    <source>
        <dbReference type="EMBL" id="KAK6942178.1"/>
    </source>
</evidence>